<dbReference type="GO" id="GO:0098552">
    <property type="term" value="C:side of membrane"/>
    <property type="evidence" value="ECO:0007669"/>
    <property type="project" value="UniProtKB-KW"/>
</dbReference>
<feature type="binding site" evidence="5">
    <location>
        <position position="416"/>
    </location>
    <ligand>
        <name>Zn(2+)</name>
        <dbReference type="ChEBI" id="CHEBI:29105"/>
        <label>2</label>
    </ligand>
</feature>
<keyword evidence="5" id="KW-0479">Metal-binding</keyword>
<dbReference type="AlphaFoldDB" id="A0A9Q0E3X7"/>
<protein>
    <recommendedName>
        <fullName evidence="2">alkaline phosphatase</fullName>
        <ecNumber evidence="2">3.1.3.1</ecNumber>
    </recommendedName>
</protein>
<dbReference type="GO" id="GO:0005886">
    <property type="term" value="C:plasma membrane"/>
    <property type="evidence" value="ECO:0007669"/>
    <property type="project" value="UniProtKB-SubCell"/>
</dbReference>
<evidence type="ECO:0000256" key="3">
    <source>
        <dbReference type="ARBA" id="ARBA00022622"/>
    </source>
</evidence>
<dbReference type="EC" id="3.1.3.1" evidence="2"/>
<dbReference type="Gene3D" id="3.40.720.10">
    <property type="entry name" value="Alkaline Phosphatase, subunit A"/>
    <property type="match status" value="2"/>
</dbReference>
<keyword evidence="3" id="KW-0449">Lipoprotein</keyword>
<keyword evidence="3" id="KW-0336">GPI-anchor</keyword>
<feature type="binding site" evidence="5">
    <location>
        <position position="140"/>
    </location>
    <ligand>
        <name>Mg(2+)</name>
        <dbReference type="ChEBI" id="CHEBI:18420"/>
    </ligand>
</feature>
<dbReference type="Proteomes" id="UP001148018">
    <property type="component" value="Unassembled WGS sequence"/>
</dbReference>
<name>A0A9Q0E3X7_9TELE</name>
<organism evidence="8 9">
    <name type="scientific">Muraenolepis orangiensis</name>
    <name type="common">Patagonian moray cod</name>
    <dbReference type="NCBI Taxonomy" id="630683"/>
    <lineage>
        <taxon>Eukaryota</taxon>
        <taxon>Metazoa</taxon>
        <taxon>Chordata</taxon>
        <taxon>Craniata</taxon>
        <taxon>Vertebrata</taxon>
        <taxon>Euteleostomi</taxon>
        <taxon>Actinopterygii</taxon>
        <taxon>Neopterygii</taxon>
        <taxon>Teleostei</taxon>
        <taxon>Neoteleostei</taxon>
        <taxon>Acanthomorphata</taxon>
        <taxon>Zeiogadaria</taxon>
        <taxon>Gadariae</taxon>
        <taxon>Gadiformes</taxon>
        <taxon>Muraenolepidoidei</taxon>
        <taxon>Muraenolepididae</taxon>
        <taxon>Muraenolepis</taxon>
    </lineage>
</organism>
<evidence type="ECO:0000256" key="2">
    <source>
        <dbReference type="ARBA" id="ARBA00012647"/>
    </source>
</evidence>
<dbReference type="GO" id="GO:0046872">
    <property type="term" value="F:metal ion binding"/>
    <property type="evidence" value="ECO:0007669"/>
    <property type="project" value="UniProtKB-KW"/>
</dbReference>
<dbReference type="InterPro" id="IPR001952">
    <property type="entry name" value="Alkaline_phosphatase"/>
</dbReference>
<sequence>MAGLTNVVKHGLLLLLCVDWTWAAIPEEELHPWYWNNKGQQALQATLRMTRDVGMAKNLILFLGDGKGITTVTATRILKGQLAGFNGEETSLAVDTFPHVALSKTYNVDQQMPDSAGTAKTAYYVWRKSVGIVTTTRVQHASPGANYAHTPDRSWYSNSDLPSEAVTNGCRDIAWQLVNNTEIDVILGGGRRYMFPTTVVDPEYSEHHGDRTDGKNLVNEWLKGKKNAKYVWNKADLDAVDPANTDFLMGLFEPKDCQYEYDRNKKTDPSLTQMMEKAIKILQKNPKGYYLFVEDKGRIDHGHHAGKARKALTEAVELDRAVARAAQITSVRDTLSVVTADHSHVFTVGGGSYRGNSILGLSRDKGTDEKHYTTAVYGNGPGYQIENGSRPDVNVSTAAGAEYRQQAAVPKSSETHAIEDVEQSYIAHAMAFAACLPPYDACVLQINRSWCLHPSGLLVLMGLLLAVFSLQSA</sequence>
<feature type="binding site" evidence="5">
    <location>
        <position position="142"/>
    </location>
    <ligand>
        <name>Mg(2+)</name>
        <dbReference type="ChEBI" id="CHEBI:18420"/>
    </ligand>
</feature>
<proteinExistence type="inferred from homology"/>
<dbReference type="EMBL" id="JANIIK010000048">
    <property type="protein sequence ID" value="KAJ3599483.1"/>
    <property type="molecule type" value="Genomic_DNA"/>
</dbReference>
<dbReference type="SUPFAM" id="SSF53649">
    <property type="entry name" value="Alkaline phosphatase-like"/>
    <property type="match status" value="1"/>
</dbReference>
<comment type="similarity">
    <text evidence="6">Belongs to the alkaline phosphatase family.</text>
</comment>
<feature type="binding site" evidence="5">
    <location>
        <position position="300"/>
    </location>
    <ligand>
        <name>Zn(2+)</name>
        <dbReference type="ChEBI" id="CHEBI:29105"/>
        <label>2</label>
    </ligand>
</feature>
<dbReference type="PANTHER" id="PTHR11596">
    <property type="entry name" value="ALKALINE PHOSPHATASE"/>
    <property type="match status" value="1"/>
</dbReference>
<feature type="active site" description="Phosphoserine intermediate" evidence="4">
    <location>
        <position position="115"/>
    </location>
</feature>
<reference evidence="8" key="1">
    <citation type="submission" date="2022-07" db="EMBL/GenBank/DDBJ databases">
        <title>Chromosome-level genome of Muraenolepis orangiensis.</title>
        <authorList>
            <person name="Kim J."/>
        </authorList>
    </citation>
    <scope>NUCLEOTIDE SEQUENCE</scope>
    <source>
        <strain evidence="8">KU_S4_2022</strain>
        <tissue evidence="8">Muscle</tissue>
    </source>
</reference>
<comment type="cofactor">
    <cofactor evidence="5">
        <name>Mg(2+)</name>
        <dbReference type="ChEBI" id="CHEBI:18420"/>
    </cofactor>
    <text evidence="5">Binds 1 Mg(2+) ion.</text>
</comment>
<dbReference type="PRINTS" id="PR00113">
    <property type="entry name" value="ALKPHPHTASE"/>
</dbReference>
<evidence type="ECO:0000313" key="8">
    <source>
        <dbReference type="EMBL" id="KAJ3599483.1"/>
    </source>
</evidence>
<keyword evidence="3" id="KW-0472">Membrane</keyword>
<comment type="caution">
    <text evidence="8">The sequence shown here is derived from an EMBL/GenBank/DDBJ whole genome shotgun (WGS) entry which is preliminary data.</text>
</comment>
<dbReference type="InterPro" id="IPR017850">
    <property type="entry name" value="Alkaline_phosphatase_core_sf"/>
</dbReference>
<keyword evidence="5" id="KW-0460">Magnesium</keyword>
<dbReference type="PANTHER" id="PTHR11596:SF92">
    <property type="entry name" value="ALKALINE PHOSPHATASE"/>
    <property type="match status" value="1"/>
</dbReference>
<feature type="binding site" evidence="5">
    <location>
        <position position="304"/>
    </location>
    <ligand>
        <name>Zn(2+)</name>
        <dbReference type="ChEBI" id="CHEBI:29105"/>
        <label>2</label>
    </ligand>
</feature>
<feature type="binding site" evidence="5">
    <location>
        <position position="65"/>
    </location>
    <ligand>
        <name>Zn(2+)</name>
        <dbReference type="ChEBI" id="CHEBI:29105"/>
        <label>2</label>
    </ligand>
</feature>
<keyword evidence="3" id="KW-0325">Glycoprotein</keyword>
<comment type="subcellular location">
    <subcellularLocation>
        <location evidence="1">Cell membrane</location>
        <topology evidence="1">Lipid-anchor</topology>
        <topology evidence="1">GPI-anchor</topology>
    </subcellularLocation>
</comment>
<evidence type="ECO:0000256" key="4">
    <source>
        <dbReference type="PIRSR" id="PIRSR601952-1"/>
    </source>
</evidence>
<dbReference type="GO" id="GO:0004035">
    <property type="term" value="F:alkaline phosphatase activity"/>
    <property type="evidence" value="ECO:0007669"/>
    <property type="project" value="UniProtKB-EC"/>
</dbReference>
<feature type="chain" id="PRO_5040469798" description="alkaline phosphatase" evidence="7">
    <location>
        <begin position="24"/>
        <end position="473"/>
    </location>
</feature>
<feature type="binding site" evidence="5">
    <location>
        <position position="342"/>
    </location>
    <ligand>
        <name>Zn(2+)</name>
        <dbReference type="ChEBI" id="CHEBI:29105"/>
        <label>2</label>
    </ligand>
</feature>
<keyword evidence="9" id="KW-1185">Reference proteome</keyword>
<feature type="binding site" evidence="5">
    <location>
        <position position="294"/>
    </location>
    <ligand>
        <name>Mg(2+)</name>
        <dbReference type="ChEBI" id="CHEBI:18420"/>
    </ligand>
</feature>
<accession>A0A9Q0E3X7</accession>
<comment type="cofactor">
    <cofactor evidence="5">
        <name>Zn(2+)</name>
        <dbReference type="ChEBI" id="CHEBI:29105"/>
    </cofactor>
    <text evidence="5">Binds 2 Zn(2+) ions.</text>
</comment>
<evidence type="ECO:0000256" key="5">
    <source>
        <dbReference type="PIRSR" id="PIRSR601952-2"/>
    </source>
</evidence>
<feature type="binding site" evidence="5">
    <location>
        <position position="341"/>
    </location>
    <ligand>
        <name>Zn(2+)</name>
        <dbReference type="ChEBI" id="CHEBI:29105"/>
        <label>2</label>
    </ligand>
</feature>
<feature type="signal peptide" evidence="7">
    <location>
        <begin position="1"/>
        <end position="23"/>
    </location>
</feature>
<evidence type="ECO:0000256" key="6">
    <source>
        <dbReference type="RuleBase" id="RU003946"/>
    </source>
</evidence>
<feature type="binding site" evidence="5">
    <location>
        <position position="65"/>
    </location>
    <ligand>
        <name>Mg(2+)</name>
        <dbReference type="ChEBI" id="CHEBI:18420"/>
    </ligand>
</feature>
<evidence type="ECO:0000313" key="9">
    <source>
        <dbReference type="Proteomes" id="UP001148018"/>
    </source>
</evidence>
<dbReference type="SMART" id="SM00098">
    <property type="entry name" value="alkPPc"/>
    <property type="match status" value="1"/>
</dbReference>
<evidence type="ECO:0000256" key="1">
    <source>
        <dbReference type="ARBA" id="ARBA00004609"/>
    </source>
</evidence>
<keyword evidence="7" id="KW-0732">Signal</keyword>
<dbReference type="OrthoDB" id="5818554at2759"/>
<dbReference type="CDD" id="cd16012">
    <property type="entry name" value="ALP"/>
    <property type="match status" value="1"/>
</dbReference>
<dbReference type="Pfam" id="PF00245">
    <property type="entry name" value="Alk_phosphatase"/>
    <property type="match status" value="2"/>
</dbReference>
<evidence type="ECO:0000256" key="7">
    <source>
        <dbReference type="SAM" id="SignalP"/>
    </source>
</evidence>
<keyword evidence="5" id="KW-0862">Zinc</keyword>
<gene>
    <name evidence="8" type="ORF">NHX12_033444</name>
</gene>